<accession>A0A9Q0L6Z6</accession>
<comment type="caution">
    <text evidence="1">The sequence shown here is derived from an EMBL/GenBank/DDBJ whole genome shotgun (WGS) entry which is preliminary data.</text>
</comment>
<evidence type="ECO:0000313" key="2">
    <source>
        <dbReference type="Proteomes" id="UP001149090"/>
    </source>
</evidence>
<dbReference type="Gene3D" id="2.130.10.30">
    <property type="entry name" value="Regulator of chromosome condensation 1/beta-lactamase-inhibitor protein II"/>
    <property type="match status" value="1"/>
</dbReference>
<dbReference type="SUPFAM" id="SSF50985">
    <property type="entry name" value="RCC1/BLIP-II"/>
    <property type="match status" value="1"/>
</dbReference>
<name>A0A9Q0L6Z6_ANAIG</name>
<keyword evidence="2" id="KW-1185">Reference proteome</keyword>
<dbReference type="InterPro" id="IPR009091">
    <property type="entry name" value="RCC1/BLIP-II"/>
</dbReference>
<sequence>MNEILFFGSNKYPKLFKNELDSIRKPTQFKFENENENQIKEIVSSGFATIFLFKNGKAIEYLNENDSNEPQKIQIENIQKVTVDNSNEAILTKEGNVFAKGMNINPKNPNKFINLSELIEDTNDRIIEDIICTAGSVYLLTSNQNVYQNLSKDSDSFRFGFGSFKDFPVLLAPKLIDPNQNPLIDKNNELNDSETDKEKKKHIMVLMMKNVSKMFPGNTSTLIFLLNSNQELFEYKSGGFVDLGLTQSTEIKKPTKIQNIPKVK</sequence>
<organism evidence="1 2">
    <name type="scientific">Anaeramoeba ignava</name>
    <name type="common">Anaerobic marine amoeba</name>
    <dbReference type="NCBI Taxonomy" id="1746090"/>
    <lineage>
        <taxon>Eukaryota</taxon>
        <taxon>Metamonada</taxon>
        <taxon>Anaeramoebidae</taxon>
        <taxon>Anaeramoeba</taxon>
    </lineage>
</organism>
<dbReference type="AlphaFoldDB" id="A0A9Q0L6Z6"/>
<proteinExistence type="predicted"/>
<evidence type="ECO:0000313" key="1">
    <source>
        <dbReference type="EMBL" id="KAJ5067203.1"/>
    </source>
</evidence>
<reference evidence="1" key="1">
    <citation type="submission" date="2022-10" db="EMBL/GenBank/DDBJ databases">
        <title>Novel sulphate-reducing endosymbionts in the free-living metamonad Anaeramoeba.</title>
        <authorList>
            <person name="Jerlstrom-Hultqvist J."/>
            <person name="Cepicka I."/>
            <person name="Gallot-Lavallee L."/>
            <person name="Salas-Leiva D."/>
            <person name="Curtis B.A."/>
            <person name="Zahonova K."/>
            <person name="Pipaliya S."/>
            <person name="Dacks J."/>
            <person name="Roger A.J."/>
        </authorList>
    </citation>
    <scope>NUCLEOTIDE SEQUENCE</scope>
    <source>
        <strain evidence="1">BMAN</strain>
    </source>
</reference>
<gene>
    <name evidence="1" type="ORF">M0811_13163</name>
</gene>
<protein>
    <submittedName>
        <fullName evidence="1">Peptidase u32 family</fullName>
    </submittedName>
</protein>
<dbReference type="EMBL" id="JAPDFW010000132">
    <property type="protein sequence ID" value="KAJ5067203.1"/>
    <property type="molecule type" value="Genomic_DNA"/>
</dbReference>
<dbReference type="Proteomes" id="UP001149090">
    <property type="component" value="Unassembled WGS sequence"/>
</dbReference>